<evidence type="ECO:0000313" key="2">
    <source>
        <dbReference type="EMBL" id="NEM97805.1"/>
    </source>
</evidence>
<name>A0A6B3LRY8_9BACT</name>
<feature type="chain" id="PRO_5025417281" evidence="1">
    <location>
        <begin position="21"/>
        <end position="186"/>
    </location>
</feature>
<keyword evidence="3" id="KW-1185">Reference proteome</keyword>
<dbReference type="AlphaFoldDB" id="A0A6B3LRY8"/>
<protein>
    <submittedName>
        <fullName evidence="2">DUF922 domain-containing protein</fullName>
    </submittedName>
</protein>
<proteinExistence type="predicted"/>
<dbReference type="EMBL" id="JAAGWD010000003">
    <property type="protein sequence ID" value="NEM97805.1"/>
    <property type="molecule type" value="Genomic_DNA"/>
</dbReference>
<organism evidence="2 3">
    <name type="scientific">Pontibacter burrus</name>
    <dbReference type="NCBI Taxonomy" id="2704466"/>
    <lineage>
        <taxon>Bacteria</taxon>
        <taxon>Pseudomonadati</taxon>
        <taxon>Bacteroidota</taxon>
        <taxon>Cytophagia</taxon>
        <taxon>Cytophagales</taxon>
        <taxon>Hymenobacteraceae</taxon>
        <taxon>Pontibacter</taxon>
    </lineage>
</organism>
<dbReference type="InterPro" id="IPR010321">
    <property type="entry name" value="DUF922"/>
</dbReference>
<dbReference type="Pfam" id="PF06037">
    <property type="entry name" value="DUF922"/>
    <property type="match status" value="1"/>
</dbReference>
<dbReference type="Proteomes" id="UP000474777">
    <property type="component" value="Unassembled WGS sequence"/>
</dbReference>
<sequence>MNFLSLFLSLLAGLFAPALAPGIIASEESKKATTHIAWSADRPLTWGDFKAQPDSLNPHHALTAANLAVDAKCNANKLEYDVKCVFLANESWTKNIKSDKLLQHEQLHFDLTEVHARQLRKELKALGTVCPDARPKLAATVNAAFARWKAEQDKFDAQSKHGLDATVSAEWEQTIAARLKQLENYK</sequence>
<evidence type="ECO:0000313" key="3">
    <source>
        <dbReference type="Proteomes" id="UP000474777"/>
    </source>
</evidence>
<keyword evidence="1" id="KW-0732">Signal</keyword>
<comment type="caution">
    <text evidence="2">The sequence shown here is derived from an EMBL/GenBank/DDBJ whole genome shotgun (WGS) entry which is preliminary data.</text>
</comment>
<dbReference type="RefSeq" id="WP_163914502.1">
    <property type="nucleotide sequence ID" value="NZ_JAAGWD010000003.1"/>
</dbReference>
<evidence type="ECO:0000256" key="1">
    <source>
        <dbReference type="SAM" id="SignalP"/>
    </source>
</evidence>
<accession>A0A6B3LRY8</accession>
<gene>
    <name evidence="2" type="ORF">GXP69_08875</name>
</gene>
<feature type="signal peptide" evidence="1">
    <location>
        <begin position="1"/>
        <end position="20"/>
    </location>
</feature>
<reference evidence="2 3" key="1">
    <citation type="submission" date="2020-02" db="EMBL/GenBank/DDBJ databases">
        <authorList>
            <person name="Kim M.K."/>
        </authorList>
    </citation>
    <scope>NUCLEOTIDE SEQUENCE [LARGE SCALE GENOMIC DNA]</scope>
    <source>
        <strain evidence="2 3">BT327</strain>
    </source>
</reference>